<comment type="catalytic activity">
    <reaction evidence="6">
        <text>RNA(n) + a ribonucleoside 5'-triphosphate = RNA(n+1) + diphosphate</text>
        <dbReference type="Rhea" id="RHEA:21248"/>
        <dbReference type="Rhea" id="RHEA-COMP:14527"/>
        <dbReference type="Rhea" id="RHEA-COMP:17342"/>
        <dbReference type="ChEBI" id="CHEBI:33019"/>
        <dbReference type="ChEBI" id="CHEBI:61557"/>
        <dbReference type="ChEBI" id="CHEBI:140395"/>
        <dbReference type="EC" id="2.7.7.6"/>
    </reaction>
</comment>
<dbReference type="EMBL" id="PFDZ01000037">
    <property type="protein sequence ID" value="PJE59279.1"/>
    <property type="molecule type" value="Genomic_DNA"/>
</dbReference>
<dbReference type="PROSITE" id="PS01166">
    <property type="entry name" value="RNA_POL_BETA"/>
    <property type="match status" value="1"/>
</dbReference>
<dbReference type="GO" id="GO:0003677">
    <property type="term" value="F:DNA binding"/>
    <property type="evidence" value="ECO:0007669"/>
    <property type="project" value="InterPro"/>
</dbReference>
<dbReference type="Gene3D" id="3.90.1800.10">
    <property type="entry name" value="RNA polymerase alpha subunit dimerisation domain"/>
    <property type="match status" value="1"/>
</dbReference>
<dbReference type="Pfam" id="PF00562">
    <property type="entry name" value="RNA_pol_Rpb2_6"/>
    <property type="match status" value="1"/>
</dbReference>
<feature type="non-terminal residue" evidence="9">
    <location>
        <position position="1"/>
    </location>
</feature>
<evidence type="ECO:0000259" key="8">
    <source>
        <dbReference type="Pfam" id="PF04560"/>
    </source>
</evidence>
<dbReference type="PANTHER" id="PTHR20856">
    <property type="entry name" value="DNA-DIRECTED RNA POLYMERASE I SUBUNIT 2"/>
    <property type="match status" value="1"/>
</dbReference>
<feature type="domain" description="RNA polymerase Rpb2" evidence="8">
    <location>
        <begin position="181"/>
        <end position="256"/>
    </location>
</feature>
<feature type="domain" description="DNA-directed RNA polymerase subunit 2 hybrid-binding" evidence="7">
    <location>
        <begin position="9"/>
        <end position="179"/>
    </location>
</feature>
<dbReference type="InterPro" id="IPR007121">
    <property type="entry name" value="RNA_pol_bsu_CS"/>
</dbReference>
<reference evidence="10" key="1">
    <citation type="submission" date="2017-09" db="EMBL/GenBank/DDBJ databases">
        <title>Depth-based differentiation of microbial function through sediment-hosted aquifers and enrichment of novel symbionts in the deep terrestrial subsurface.</title>
        <authorList>
            <person name="Probst A.J."/>
            <person name="Ladd B."/>
            <person name="Jarett J.K."/>
            <person name="Geller-Mcgrath D.E."/>
            <person name="Sieber C.M.K."/>
            <person name="Emerson J.B."/>
            <person name="Anantharaman K."/>
            <person name="Thomas B.C."/>
            <person name="Malmstrom R."/>
            <person name="Stieglmeier M."/>
            <person name="Klingl A."/>
            <person name="Woyke T."/>
            <person name="Ryan C.M."/>
            <person name="Banfield J.F."/>
        </authorList>
    </citation>
    <scope>NUCLEOTIDE SEQUENCE [LARGE SCALE GENOMIC DNA]</scope>
</reference>
<dbReference type="FunFam" id="3.90.1800.10:FF:000001">
    <property type="entry name" value="DNA-directed RNA polymerase subunit beta"/>
    <property type="match status" value="1"/>
</dbReference>
<sequence length="257" mass="27925">KIFSRDNGDKLQSGIIKSVEVEVAQLRKVSVGDKLAGRHGNKGIIAKVLPEEDMPYLADGTPVDIVLNPLGVASRMNIGQILETHLGWAANKLGYYAISPSLAGLTEEDIKGELRKAGLSEDGKATLYDGRNGEPFERPTTVGYIYMLKLLHLVEDKIHMRSVGPYSLITQQPLGGKAQFGGQRFGEMEVWALEGYGAAYTLQEMLTIKSDDVAGRAGAYDAIIRGRKIQAPNVPASFNVLVNEMKALGLNVELVEE</sequence>
<keyword evidence="2 9" id="KW-0240">DNA-directed RNA polymerase</keyword>
<dbReference type="SUPFAM" id="SSF64484">
    <property type="entry name" value="beta and beta-prime subunits of DNA dependent RNA-polymerase"/>
    <property type="match status" value="1"/>
</dbReference>
<evidence type="ECO:0000313" key="9">
    <source>
        <dbReference type="EMBL" id="PJE59279.1"/>
    </source>
</evidence>
<evidence type="ECO:0000259" key="7">
    <source>
        <dbReference type="Pfam" id="PF00562"/>
    </source>
</evidence>
<keyword evidence="4" id="KW-0548">Nucleotidyltransferase</keyword>
<dbReference type="InterPro" id="IPR007120">
    <property type="entry name" value="DNA-dir_RNAP_su2_dom"/>
</dbReference>
<keyword evidence="5" id="KW-0804">Transcription</keyword>
<dbReference type="Gene3D" id="2.40.270.10">
    <property type="entry name" value="DNA-directed RNA polymerase, subunit 2, domain 6"/>
    <property type="match status" value="2"/>
</dbReference>
<dbReference type="AlphaFoldDB" id="A0A2M8KH88"/>
<dbReference type="GO" id="GO:0006351">
    <property type="term" value="P:DNA-templated transcription"/>
    <property type="evidence" value="ECO:0007669"/>
    <property type="project" value="InterPro"/>
</dbReference>
<organism evidence="9 10">
    <name type="scientific">Candidatus Portnoybacteria bacterium CG10_big_fil_rev_8_21_14_0_10_43_39</name>
    <dbReference type="NCBI Taxonomy" id="1974815"/>
    <lineage>
        <taxon>Bacteria</taxon>
        <taxon>Candidatus Portnoyibacteriota</taxon>
    </lineage>
</organism>
<name>A0A2M8KH88_9BACT</name>
<dbReference type="GO" id="GO:0032549">
    <property type="term" value="F:ribonucleoside binding"/>
    <property type="evidence" value="ECO:0007669"/>
    <property type="project" value="InterPro"/>
</dbReference>
<dbReference type="InterPro" id="IPR007641">
    <property type="entry name" value="RNA_pol_Rpb2_7"/>
</dbReference>
<protein>
    <recommendedName>
        <fullName evidence="1">DNA-directed RNA polymerase</fullName>
        <ecNumber evidence="1">2.7.7.6</ecNumber>
    </recommendedName>
</protein>
<comment type="caution">
    <text evidence="9">The sequence shown here is derived from an EMBL/GenBank/DDBJ whole genome shotgun (WGS) entry which is preliminary data.</text>
</comment>
<dbReference type="InterPro" id="IPR015712">
    <property type="entry name" value="DNA-dir_RNA_pol_su2"/>
</dbReference>
<evidence type="ECO:0000313" key="10">
    <source>
        <dbReference type="Proteomes" id="UP000231255"/>
    </source>
</evidence>
<keyword evidence="3" id="KW-0808">Transferase</keyword>
<evidence type="ECO:0000256" key="4">
    <source>
        <dbReference type="ARBA" id="ARBA00022695"/>
    </source>
</evidence>
<dbReference type="GO" id="GO:0000428">
    <property type="term" value="C:DNA-directed RNA polymerase complex"/>
    <property type="evidence" value="ECO:0007669"/>
    <property type="project" value="UniProtKB-KW"/>
</dbReference>
<dbReference type="EC" id="2.7.7.6" evidence="1"/>
<dbReference type="InterPro" id="IPR037033">
    <property type="entry name" value="DNA-dir_RNAP_su2_hyb_sf"/>
</dbReference>
<accession>A0A2M8KH88</accession>
<dbReference type="Proteomes" id="UP000231255">
    <property type="component" value="Unassembled WGS sequence"/>
</dbReference>
<evidence type="ECO:0000256" key="5">
    <source>
        <dbReference type="ARBA" id="ARBA00023163"/>
    </source>
</evidence>
<evidence type="ECO:0000256" key="2">
    <source>
        <dbReference type="ARBA" id="ARBA00022478"/>
    </source>
</evidence>
<proteinExistence type="predicted"/>
<dbReference type="Pfam" id="PF04560">
    <property type="entry name" value="RNA_pol_Rpb2_7"/>
    <property type="match status" value="1"/>
</dbReference>
<gene>
    <name evidence="9" type="ORF">COU84_01685</name>
</gene>
<evidence type="ECO:0000256" key="1">
    <source>
        <dbReference type="ARBA" id="ARBA00012418"/>
    </source>
</evidence>
<evidence type="ECO:0000256" key="6">
    <source>
        <dbReference type="ARBA" id="ARBA00048552"/>
    </source>
</evidence>
<evidence type="ECO:0000256" key="3">
    <source>
        <dbReference type="ARBA" id="ARBA00022679"/>
    </source>
</evidence>
<dbReference type="GO" id="GO:0003899">
    <property type="term" value="F:DNA-directed RNA polymerase activity"/>
    <property type="evidence" value="ECO:0007669"/>
    <property type="project" value="UniProtKB-EC"/>
</dbReference>